<gene>
    <name evidence="2" type="ORF">OE749_18405</name>
</gene>
<dbReference type="SMART" id="SM00267">
    <property type="entry name" value="GGDEF"/>
    <property type="match status" value="1"/>
</dbReference>
<proteinExistence type="predicted"/>
<dbReference type="CDD" id="cd01949">
    <property type="entry name" value="GGDEF"/>
    <property type="match status" value="1"/>
</dbReference>
<evidence type="ECO:0000259" key="1">
    <source>
        <dbReference type="PROSITE" id="PS50887"/>
    </source>
</evidence>
<dbReference type="InterPro" id="IPR043128">
    <property type="entry name" value="Rev_trsase/Diguanyl_cyclase"/>
</dbReference>
<dbReference type="SMART" id="SM00065">
    <property type="entry name" value="GAF"/>
    <property type="match status" value="1"/>
</dbReference>
<dbReference type="Pfam" id="PF00990">
    <property type="entry name" value="GGDEF"/>
    <property type="match status" value="1"/>
</dbReference>
<dbReference type="Gene3D" id="3.30.70.270">
    <property type="match status" value="1"/>
</dbReference>
<dbReference type="InterPro" id="IPR029016">
    <property type="entry name" value="GAF-like_dom_sf"/>
</dbReference>
<sequence length="324" mass="36620">MLEAPVPESEDERQRTLDALRILDTSPEERFDRLTRIAKRMFDVPISLISLIDHERQWFKSKQGLEANETPRNISFCGHAILDDDTFVIPNALKDARFNDNPLVKSDPNIRFYAGVPLRMSNGEKIGTLCLIDKKPRQLNAEDVSLLEDLATMVEQEIASMQLATIDDLTKISNRRGFFALAERALTFCKRSQRPASLILFDLDDFKPINDTHGHAEGDAALIAFADMMQQGFRESDVFARLGGDEFVALLTNSDAGDVEDILTRFSHLLDEYNKHNPKPYTLSFSAGVANIPHDSEYDLASHIAIADENMYKEKLRKKDSTNT</sequence>
<name>A0ABT3ADC4_9ALTE</name>
<evidence type="ECO:0000313" key="2">
    <source>
        <dbReference type="EMBL" id="MCV2886671.1"/>
    </source>
</evidence>
<dbReference type="Gene3D" id="3.30.450.40">
    <property type="match status" value="1"/>
</dbReference>
<dbReference type="RefSeq" id="WP_263713962.1">
    <property type="nucleotide sequence ID" value="NZ_JAOWKX010000015.1"/>
</dbReference>
<dbReference type="InterPro" id="IPR000160">
    <property type="entry name" value="GGDEF_dom"/>
</dbReference>
<comment type="caution">
    <text evidence="2">The sequence shown here is derived from an EMBL/GenBank/DDBJ whole genome shotgun (WGS) entry which is preliminary data.</text>
</comment>
<dbReference type="Pfam" id="PF01590">
    <property type="entry name" value="GAF"/>
    <property type="match status" value="1"/>
</dbReference>
<dbReference type="PROSITE" id="PS50887">
    <property type="entry name" value="GGDEF"/>
    <property type="match status" value="1"/>
</dbReference>
<dbReference type="NCBIfam" id="TIGR00254">
    <property type="entry name" value="GGDEF"/>
    <property type="match status" value="1"/>
</dbReference>
<dbReference type="EMBL" id="JAOWKX010000015">
    <property type="protein sequence ID" value="MCV2886671.1"/>
    <property type="molecule type" value="Genomic_DNA"/>
</dbReference>
<accession>A0ABT3ADC4</accession>
<feature type="domain" description="GGDEF" evidence="1">
    <location>
        <begin position="194"/>
        <end position="324"/>
    </location>
</feature>
<protein>
    <submittedName>
        <fullName evidence="2">Sensor domain-containing diguanylate cyclase</fullName>
    </submittedName>
</protein>
<dbReference type="Proteomes" id="UP001652504">
    <property type="component" value="Unassembled WGS sequence"/>
</dbReference>
<dbReference type="PANTHER" id="PTHR43102:SF2">
    <property type="entry name" value="GAF DOMAIN-CONTAINING PROTEIN"/>
    <property type="match status" value="1"/>
</dbReference>
<reference evidence="2 3" key="1">
    <citation type="submission" date="2022-10" db="EMBL/GenBank/DDBJ databases">
        <title>Aestuariibacter sp. AA17 isolated from Montipora capitata coral fragment.</title>
        <authorList>
            <person name="Emsley S.A."/>
            <person name="Pfannmuller K.M."/>
            <person name="Loughran R.M."/>
            <person name="Shlafstein M."/>
            <person name="Papke E."/>
            <person name="Saw J.H."/>
            <person name="Ushijima B."/>
            <person name="Videau P."/>
        </authorList>
    </citation>
    <scope>NUCLEOTIDE SEQUENCE [LARGE SCALE GENOMIC DNA]</scope>
    <source>
        <strain evidence="2 3">AA17</strain>
    </source>
</reference>
<keyword evidence="3" id="KW-1185">Reference proteome</keyword>
<dbReference type="InterPro" id="IPR003018">
    <property type="entry name" value="GAF"/>
</dbReference>
<dbReference type="PANTHER" id="PTHR43102">
    <property type="entry name" value="SLR1143 PROTEIN"/>
    <property type="match status" value="1"/>
</dbReference>
<dbReference type="SUPFAM" id="SSF55073">
    <property type="entry name" value="Nucleotide cyclase"/>
    <property type="match status" value="1"/>
</dbReference>
<organism evidence="2 3">
    <name type="scientific">Fluctibacter corallii</name>
    <dbReference type="NCBI Taxonomy" id="2984329"/>
    <lineage>
        <taxon>Bacteria</taxon>
        <taxon>Pseudomonadati</taxon>
        <taxon>Pseudomonadota</taxon>
        <taxon>Gammaproteobacteria</taxon>
        <taxon>Alteromonadales</taxon>
        <taxon>Alteromonadaceae</taxon>
        <taxon>Fluctibacter</taxon>
    </lineage>
</organism>
<evidence type="ECO:0000313" key="3">
    <source>
        <dbReference type="Proteomes" id="UP001652504"/>
    </source>
</evidence>
<dbReference type="SUPFAM" id="SSF55781">
    <property type="entry name" value="GAF domain-like"/>
    <property type="match status" value="1"/>
</dbReference>
<dbReference type="InterPro" id="IPR029787">
    <property type="entry name" value="Nucleotide_cyclase"/>
</dbReference>